<reference evidence="2" key="1">
    <citation type="submission" date="2017-05" db="EMBL/GenBank/DDBJ databases">
        <authorList>
            <person name="Macchi M."/>
            <person name="Festa S."/>
            <person name="Coppotelli B.M."/>
            <person name="Morelli I.S."/>
        </authorList>
    </citation>
    <scope>NUCLEOTIDE SEQUENCE [LARGE SCALE GENOMIC DNA]</scope>
    <source>
        <strain evidence="2">I</strain>
    </source>
</reference>
<evidence type="ECO:0000313" key="2">
    <source>
        <dbReference type="Proteomes" id="UP000196655"/>
    </source>
</evidence>
<organism evidence="1 2">
    <name type="scientific">Inquilinus limosus</name>
    <dbReference type="NCBI Taxonomy" id="171674"/>
    <lineage>
        <taxon>Bacteria</taxon>
        <taxon>Pseudomonadati</taxon>
        <taxon>Pseudomonadota</taxon>
        <taxon>Alphaproteobacteria</taxon>
        <taxon>Rhodospirillales</taxon>
        <taxon>Rhodospirillaceae</taxon>
        <taxon>Inquilinus</taxon>
    </lineage>
</organism>
<gene>
    <name evidence="1" type="ORF">BWR60_10815</name>
</gene>
<dbReference type="InterPro" id="IPR016084">
    <property type="entry name" value="Haem_Oase-like_multi-hlx"/>
</dbReference>
<evidence type="ECO:0008006" key="3">
    <source>
        <dbReference type="Google" id="ProtNLM"/>
    </source>
</evidence>
<protein>
    <recommendedName>
        <fullName evidence="3">Heme oxygenase</fullName>
    </recommendedName>
</protein>
<sequence length="237" mass="25632">MVVRTMGAAFLEALHAEAVAMVAAVRQIRSARSLLDGSAGIATYANTLREAYHYQHALQPTLALAAERMLDHGRHMPLALLLQEKAREVAGLDQRVLDDLEALGFSRADVATSVPAPPTQAWIAWFRFLGRSDHPAGFLGVAYLLEYLAATCAGPTVDGMQRTARIAGIRRALGFLRNRVESREGHVRTLAAALPALDDPAEIDAILTSARMTRMLYAGMLRAVDGMSAMPARRMAG</sequence>
<dbReference type="EMBL" id="NHON01000016">
    <property type="protein sequence ID" value="OWJ67025.1"/>
    <property type="molecule type" value="Genomic_DNA"/>
</dbReference>
<name>A0A211ZP29_9PROT</name>
<dbReference type="AlphaFoldDB" id="A0A211ZP29"/>
<keyword evidence="2" id="KW-1185">Reference proteome</keyword>
<comment type="caution">
    <text evidence="1">The sequence shown here is derived from an EMBL/GenBank/DDBJ whole genome shotgun (WGS) entry which is preliminary data.</text>
</comment>
<dbReference type="Proteomes" id="UP000196655">
    <property type="component" value="Unassembled WGS sequence"/>
</dbReference>
<dbReference type="OrthoDB" id="8441019at2"/>
<dbReference type="Gene3D" id="1.20.910.10">
    <property type="entry name" value="Heme oxygenase-like"/>
    <property type="match status" value="1"/>
</dbReference>
<accession>A0A211ZP29</accession>
<dbReference type="STRING" id="1122125.GCA_000423185_02814"/>
<dbReference type="SUPFAM" id="SSF48613">
    <property type="entry name" value="Heme oxygenase-like"/>
    <property type="match status" value="1"/>
</dbReference>
<dbReference type="Pfam" id="PF14518">
    <property type="entry name" value="Haem_oxygenas_2"/>
    <property type="match status" value="1"/>
</dbReference>
<evidence type="ECO:0000313" key="1">
    <source>
        <dbReference type="EMBL" id="OWJ67025.1"/>
    </source>
</evidence>
<proteinExistence type="predicted"/>